<dbReference type="Pfam" id="PF01510">
    <property type="entry name" value="Amidase_2"/>
    <property type="match status" value="1"/>
</dbReference>
<feature type="region of interest" description="Disordered" evidence="2">
    <location>
        <begin position="26"/>
        <end position="54"/>
    </location>
</feature>
<feature type="domain" description="N-acetylmuramoyl-L-alanine amidase" evidence="4">
    <location>
        <begin position="327"/>
        <end position="488"/>
    </location>
</feature>
<feature type="chain" id="PRO_5030755412" evidence="3">
    <location>
        <begin position="29"/>
        <end position="508"/>
    </location>
</feature>
<dbReference type="Proteomes" id="UP000587462">
    <property type="component" value="Unassembled WGS sequence"/>
</dbReference>
<dbReference type="InterPro" id="IPR015510">
    <property type="entry name" value="PGRP"/>
</dbReference>
<dbReference type="EMBL" id="JABBXF010000051">
    <property type="protein sequence ID" value="NVK80315.1"/>
    <property type="molecule type" value="Genomic_DNA"/>
</dbReference>
<feature type="compositionally biased region" description="Basic and acidic residues" evidence="2">
    <location>
        <begin position="181"/>
        <end position="190"/>
    </location>
</feature>
<dbReference type="Gene3D" id="3.40.80.10">
    <property type="entry name" value="Peptidoglycan recognition protein-like"/>
    <property type="match status" value="1"/>
</dbReference>
<evidence type="ECO:0000313" key="6">
    <source>
        <dbReference type="EMBL" id="NVK80315.1"/>
    </source>
</evidence>
<dbReference type="SUPFAM" id="SSF55846">
    <property type="entry name" value="N-acetylmuramoyl-L-alanine amidase-like"/>
    <property type="match status" value="1"/>
</dbReference>
<dbReference type="AlphaFoldDB" id="A0A7Y7B786"/>
<evidence type="ECO:0000259" key="5">
    <source>
        <dbReference type="SMART" id="SM00701"/>
    </source>
</evidence>
<dbReference type="InterPro" id="IPR006619">
    <property type="entry name" value="PGRP_domain_met/bac"/>
</dbReference>
<keyword evidence="7" id="KW-1185">Reference proteome</keyword>
<dbReference type="GO" id="GO:0009253">
    <property type="term" value="P:peptidoglycan catabolic process"/>
    <property type="evidence" value="ECO:0007669"/>
    <property type="project" value="InterPro"/>
</dbReference>
<keyword evidence="3" id="KW-0732">Signal</keyword>
<protein>
    <submittedName>
        <fullName evidence="6">Peptidoglycan recognition protein</fullName>
    </submittedName>
</protein>
<gene>
    <name evidence="6" type="ORF">HG542_22030</name>
</gene>
<organism evidence="6 7">
    <name type="scientific">Streptomyces morookaense</name>
    <name type="common">Streptoverticillium morookaense</name>
    <dbReference type="NCBI Taxonomy" id="1970"/>
    <lineage>
        <taxon>Bacteria</taxon>
        <taxon>Bacillati</taxon>
        <taxon>Actinomycetota</taxon>
        <taxon>Actinomycetes</taxon>
        <taxon>Kitasatosporales</taxon>
        <taxon>Streptomycetaceae</taxon>
        <taxon>Streptomyces</taxon>
    </lineage>
</organism>
<feature type="region of interest" description="Disordered" evidence="2">
    <location>
        <begin position="108"/>
        <end position="226"/>
    </location>
</feature>
<sequence>MRGILITPAVTACAALALPLLAPVSSGAAPHRATGPERRPPAAPAAPAGATRSFPLVPLGTARRAYGTASGTAGMGLPAQEVRPFSLIGIVWDDADAELHGRVQVRTRSTATHQWSGWQDIQAHDDDRPDPDSDEGRHSKVHGSTAPLWVGASDAVQVRVRPEPSADRQPAGHGSGLPRGMRAELVDPGRDPAPAPAGRPGRRAVTPPGPVPGGDNESSSSASAANAPLAPLGATEIPALDRPDSQRDVAAAHIGIGRITADVNTEDPETQDVPETAPSQDGIGLPLTPETDRGTEENADDSESAGRYVGPRPRIVTRAGWGADESMRERQFAYTKTVKAAFVHHTASGNGYSCSEAASVIRGIYRYHVVSSGWRDIGYNFLVDKCGTVYEGRAGGVAKAVKGAHTLGFNTNSMGIAVIGTFSKNGAPGAAVDAVARLAAWKLGLFGVNPKGSVSLVSGGGNLYKKGTTVKIKAISGHRDGYATECPGDKLYSRLGTIRSTAARLQGR</sequence>
<dbReference type="PANTHER" id="PTHR11022:SF41">
    <property type="entry name" value="PEPTIDOGLYCAN-RECOGNITION PROTEIN LC-RELATED"/>
    <property type="match status" value="1"/>
</dbReference>
<accession>A0A7Y7B786</accession>
<dbReference type="InterPro" id="IPR036505">
    <property type="entry name" value="Amidase/PGRP_sf"/>
</dbReference>
<evidence type="ECO:0000256" key="2">
    <source>
        <dbReference type="SAM" id="MobiDB-lite"/>
    </source>
</evidence>
<evidence type="ECO:0000256" key="1">
    <source>
        <dbReference type="ARBA" id="ARBA00007553"/>
    </source>
</evidence>
<feature type="region of interest" description="Disordered" evidence="2">
    <location>
        <begin position="260"/>
        <end position="309"/>
    </location>
</feature>
<evidence type="ECO:0000256" key="3">
    <source>
        <dbReference type="SAM" id="SignalP"/>
    </source>
</evidence>
<dbReference type="CDD" id="cd06583">
    <property type="entry name" value="PGRP"/>
    <property type="match status" value="1"/>
</dbReference>
<dbReference type="PANTHER" id="PTHR11022">
    <property type="entry name" value="PEPTIDOGLYCAN RECOGNITION PROTEIN"/>
    <property type="match status" value="1"/>
</dbReference>
<name>A0A7Y7B786_STRMO</name>
<comment type="similarity">
    <text evidence="1">Belongs to the N-acetylmuramoyl-L-alanine amidase 2 family.</text>
</comment>
<feature type="compositionally biased region" description="Low complexity" evidence="2">
    <location>
        <begin position="213"/>
        <end position="226"/>
    </location>
</feature>
<feature type="domain" description="Peptidoglycan recognition protein family" evidence="5">
    <location>
        <begin position="313"/>
        <end position="461"/>
    </location>
</feature>
<dbReference type="RefSeq" id="WP_171084113.1">
    <property type="nucleotide sequence ID" value="NZ_BNBU01000001.1"/>
</dbReference>
<dbReference type="GO" id="GO:0008270">
    <property type="term" value="F:zinc ion binding"/>
    <property type="evidence" value="ECO:0007669"/>
    <property type="project" value="InterPro"/>
</dbReference>
<feature type="compositionally biased region" description="Polar residues" evidence="2">
    <location>
        <begin position="108"/>
        <end position="119"/>
    </location>
</feature>
<comment type="caution">
    <text evidence="6">The sequence shown here is derived from an EMBL/GenBank/DDBJ whole genome shotgun (WGS) entry which is preliminary data.</text>
</comment>
<proteinExistence type="inferred from homology"/>
<feature type="compositionally biased region" description="Basic and acidic residues" evidence="2">
    <location>
        <begin position="122"/>
        <end position="138"/>
    </location>
</feature>
<evidence type="ECO:0000259" key="4">
    <source>
        <dbReference type="SMART" id="SM00644"/>
    </source>
</evidence>
<dbReference type="SMART" id="SM00644">
    <property type="entry name" value="Ami_2"/>
    <property type="match status" value="1"/>
</dbReference>
<evidence type="ECO:0000313" key="7">
    <source>
        <dbReference type="Proteomes" id="UP000587462"/>
    </source>
</evidence>
<dbReference type="InterPro" id="IPR002502">
    <property type="entry name" value="Amidase_domain"/>
</dbReference>
<dbReference type="SMART" id="SM00701">
    <property type="entry name" value="PGRP"/>
    <property type="match status" value="1"/>
</dbReference>
<reference evidence="6 7" key="1">
    <citation type="submission" date="2020-04" db="EMBL/GenBank/DDBJ databases">
        <title>Draft Genome Sequence of Streptomyces morookaense DSM 40503, an 8-azaguanine-producing strain.</title>
        <authorList>
            <person name="Qi J."/>
            <person name="Gao J.-M."/>
        </authorList>
    </citation>
    <scope>NUCLEOTIDE SEQUENCE [LARGE SCALE GENOMIC DNA]</scope>
    <source>
        <strain evidence="6 7">DSM 40503</strain>
    </source>
</reference>
<dbReference type="GO" id="GO:0008745">
    <property type="term" value="F:N-acetylmuramoyl-L-alanine amidase activity"/>
    <property type="evidence" value="ECO:0007669"/>
    <property type="project" value="InterPro"/>
</dbReference>
<feature type="signal peptide" evidence="3">
    <location>
        <begin position="1"/>
        <end position="28"/>
    </location>
</feature>